<comment type="caution">
    <text evidence="5">The sequence shown here is derived from an EMBL/GenBank/DDBJ whole genome shotgun (WGS) entry which is preliminary data.</text>
</comment>
<dbReference type="Proteomes" id="UP000460416">
    <property type="component" value="Unassembled WGS sequence"/>
</dbReference>
<dbReference type="InterPro" id="IPR029044">
    <property type="entry name" value="Nucleotide-diphossugar_trans"/>
</dbReference>
<comment type="similarity">
    <text evidence="1">Belongs to the glycosyltransferase 2 family.</text>
</comment>
<evidence type="ECO:0000256" key="1">
    <source>
        <dbReference type="ARBA" id="ARBA00006739"/>
    </source>
</evidence>
<dbReference type="CDD" id="cd00761">
    <property type="entry name" value="Glyco_tranf_GTA_type"/>
    <property type="match status" value="1"/>
</dbReference>
<dbReference type="Pfam" id="PF00535">
    <property type="entry name" value="Glycos_transf_2"/>
    <property type="match status" value="1"/>
</dbReference>
<reference evidence="5 6" key="1">
    <citation type="submission" date="2019-07" db="EMBL/GenBank/DDBJ databases">
        <title>Gramella aestuarii sp. nov., isolated from a tidal flat, and emended description of Gramella echinicola.</title>
        <authorList>
            <person name="Liu L."/>
        </authorList>
    </citation>
    <scope>NUCLEOTIDE SEQUENCE [LARGE SCALE GENOMIC DNA]</scope>
    <source>
        <strain evidence="5 6">BS12</strain>
    </source>
</reference>
<dbReference type="EMBL" id="VJVW01000002">
    <property type="protein sequence ID" value="MUP41770.1"/>
    <property type="molecule type" value="Genomic_DNA"/>
</dbReference>
<evidence type="ECO:0000256" key="3">
    <source>
        <dbReference type="ARBA" id="ARBA00022679"/>
    </source>
</evidence>
<sequence length="522" mass="60628">MIYLNHIKGKELISAEKGDKVIELTSVKLVEAFWELCAVYPDELIIWIDRSISMKISDRLKTIFSHDLIMASYPLETQYLPDTIGYIDQLPFINPDYSVRYPTWRMSTDIGGINGRIALRFKSLFDGIKNLGYLLNSIAKTGQQNSLFCYCEPTLVENRKSSQLKYLANTSDTFRFVAQHYKKEWLFVLFFCYKRYENKLPIKSFLSNLKNKSFFKENVDLSGILPEKIGVRNDYSVDVIIPTMGRPEHLKNVLVDLKAQQIKPLRVIVVEQDPDETTQSQLSYLKNQEWPFEIIHRFIHRTGACHARNLALKSVKGDFIFFADDDIRFSSDLLEKSLNEIQRLKVNALNLNCLQPAGETIFHKIKQWGAFGSGTSIVKSKFALQCRFSENLEHGFGEDIDYGLKLRSKGCDIIYHPDIKIKHLKADIGGFRQVQNFQSKTDNIGPKPSPTMMLLVKKYYSKEMLRGYKAALFLKYYRNQRITNPIKYFRSMRERWNISEKMASEVLKSNRKNSKISHGKQY</sequence>
<accession>A0A7K1LMM8</accession>
<evidence type="ECO:0000313" key="6">
    <source>
        <dbReference type="Proteomes" id="UP000460416"/>
    </source>
</evidence>
<dbReference type="SUPFAM" id="SSF53448">
    <property type="entry name" value="Nucleotide-diphospho-sugar transferases"/>
    <property type="match status" value="1"/>
</dbReference>
<evidence type="ECO:0000313" key="5">
    <source>
        <dbReference type="EMBL" id="MUP41770.1"/>
    </source>
</evidence>
<keyword evidence="6" id="KW-1185">Reference proteome</keyword>
<dbReference type="PANTHER" id="PTHR43179:SF12">
    <property type="entry name" value="GALACTOFURANOSYLTRANSFERASE GLFT2"/>
    <property type="match status" value="1"/>
</dbReference>
<protein>
    <submittedName>
        <fullName evidence="5">Glycosyltransferase family 2 protein</fullName>
    </submittedName>
</protein>
<name>A0A7K1LMM8_9FLAO</name>
<dbReference type="RefSeq" id="WP_156274387.1">
    <property type="nucleotide sequence ID" value="NZ_BAABGI010000001.1"/>
</dbReference>
<feature type="domain" description="Glycosyltransferase 2-like" evidence="4">
    <location>
        <begin position="239"/>
        <end position="346"/>
    </location>
</feature>
<dbReference type="OrthoDB" id="1326385at2"/>
<gene>
    <name evidence="5" type="ORF">FLP08_04230</name>
</gene>
<organism evidence="5 6">
    <name type="scientific">Christiangramia aestuarii</name>
    <dbReference type="NCBI Taxonomy" id="1028746"/>
    <lineage>
        <taxon>Bacteria</taxon>
        <taxon>Pseudomonadati</taxon>
        <taxon>Bacteroidota</taxon>
        <taxon>Flavobacteriia</taxon>
        <taxon>Flavobacteriales</taxon>
        <taxon>Flavobacteriaceae</taxon>
        <taxon>Christiangramia</taxon>
    </lineage>
</organism>
<evidence type="ECO:0000259" key="4">
    <source>
        <dbReference type="Pfam" id="PF00535"/>
    </source>
</evidence>
<evidence type="ECO:0000256" key="2">
    <source>
        <dbReference type="ARBA" id="ARBA00022676"/>
    </source>
</evidence>
<dbReference type="Gene3D" id="3.90.550.10">
    <property type="entry name" value="Spore Coat Polysaccharide Biosynthesis Protein SpsA, Chain A"/>
    <property type="match status" value="1"/>
</dbReference>
<keyword evidence="3 5" id="KW-0808">Transferase</keyword>
<proteinExistence type="inferred from homology"/>
<dbReference type="PANTHER" id="PTHR43179">
    <property type="entry name" value="RHAMNOSYLTRANSFERASE WBBL"/>
    <property type="match status" value="1"/>
</dbReference>
<dbReference type="InterPro" id="IPR001173">
    <property type="entry name" value="Glyco_trans_2-like"/>
</dbReference>
<keyword evidence="2" id="KW-0328">Glycosyltransferase</keyword>
<dbReference type="AlphaFoldDB" id="A0A7K1LMM8"/>
<dbReference type="GO" id="GO:0016757">
    <property type="term" value="F:glycosyltransferase activity"/>
    <property type="evidence" value="ECO:0007669"/>
    <property type="project" value="UniProtKB-KW"/>
</dbReference>